<dbReference type="Pfam" id="PF13514">
    <property type="entry name" value="AAA_27"/>
    <property type="match status" value="1"/>
</dbReference>
<keyword evidence="2" id="KW-0472">Membrane</keyword>
<dbReference type="PANTHER" id="PTHR41259">
    <property type="entry name" value="DOUBLE-STRAND BREAK REPAIR RAD50 ATPASE, PUTATIVE-RELATED"/>
    <property type="match status" value="1"/>
</dbReference>
<dbReference type="EMBL" id="RIAX01000006">
    <property type="protein sequence ID" value="RNF39417.1"/>
    <property type="molecule type" value="Genomic_DNA"/>
</dbReference>
<dbReference type="RefSeq" id="WP_123165508.1">
    <property type="nucleotide sequence ID" value="NZ_RIAX01000006.1"/>
</dbReference>
<dbReference type="Proteomes" id="UP000275473">
    <property type="component" value="Unassembled WGS sequence"/>
</dbReference>
<feature type="transmembrane region" description="Helical" evidence="2">
    <location>
        <begin position="447"/>
        <end position="465"/>
    </location>
</feature>
<feature type="coiled-coil region" evidence="1">
    <location>
        <begin position="732"/>
        <end position="789"/>
    </location>
</feature>
<protein>
    <recommendedName>
        <fullName evidence="3">YhaN AAA domain-containing protein</fullName>
    </recommendedName>
</protein>
<evidence type="ECO:0000256" key="2">
    <source>
        <dbReference type="SAM" id="Phobius"/>
    </source>
</evidence>
<comment type="caution">
    <text evidence="4">The sequence shown here is derived from an EMBL/GenBank/DDBJ whole genome shotgun (WGS) entry which is preliminary data.</text>
</comment>
<name>A0A3M8P6W6_9BACL</name>
<evidence type="ECO:0000256" key="1">
    <source>
        <dbReference type="SAM" id="Coils"/>
    </source>
</evidence>
<gene>
    <name evidence="4" type="ORF">EEX84_10055</name>
</gene>
<sequence length="945" mass="108573">MRIEKAIIYGFGKHEDRTIEFNDQATIFHGPNEAGKTTIQQFIIQTLFGYPARNLSLQRYEPKSGGKYGGQLHINDQVYGKVIIERVKGKSAGDVTVFFEDGRRGSEEQLKLLLRNYDRSSFEAVFSFSIHELQGLEKMTEEELSRTLLASGTTGIDTIAKMETRLEKEMAGLFKKGGRNPDMNILIEELKEIDREIKDYRARIEQYEPSVRRVKEIEQRLEKVSREEKRVSDELKQAEKWFQAAPLIERKKNLDEKIAGLPNRDFPADGSRRMDRIIDRISETRAQLEHVEQEMASLNADSFVSPELDQIEHLLNQESEWHQLRALLRQKTEEAEQLADDQERLMALVGMEEQEILKSDVSLNKEEQLVEFIQKADVEEENRRYHQRKLAEEQEKANELEKEWNAFLQHQPSAGERAGAQKWSSAKVQLAEARAAKRIQGPIKNPGANYLLIVLGALGLVYGILQTNYPVAVIALLVAVAGVWQVVKSGKNLPSTDGYEEVLKEYEGRESEFETLVRRLDIYDRKAEDMKRDLEAAKKRVAQLSSDPEKLSAKQAYEQFLAEMGIDPSSNRSVVLDLFEKLREIQAIHSRRQRVKEETAGATAQLNKWLLKAEQATGKTVDADGLYAMLRSEYHARQQRLSAHQQQLEKLEELENQQKQLETLSDQLEKDRRHLLTEAGVEETEDFYRAWEANMKRKELVQERSPVDAQLETLGKVEKPLSFDDSSAADYIADQEGLLANLAEERKELLAEQADRQQSINALLSDQAYEEKLQQFEEKKAELAGLAKRWSVDKAITEAIRQTMEELKEKKLPAVIAIAQQYFNKLTEGAYEQLEINPDGYFEAIAPEGLRFHIAELSQATKEQAYVALRLALVQSMRESHPFPVIMDDAFVHFDRSRLQQMINLLTELQQQHQFIYFTCHDTMQQIWPNAGVIEVATNERGIHT</sequence>
<dbReference type="SUPFAM" id="SSF52540">
    <property type="entry name" value="P-loop containing nucleoside triphosphate hydrolases"/>
    <property type="match status" value="1"/>
</dbReference>
<feature type="transmembrane region" description="Helical" evidence="2">
    <location>
        <begin position="471"/>
        <end position="487"/>
    </location>
</feature>
<evidence type="ECO:0000259" key="3">
    <source>
        <dbReference type="Pfam" id="PF13514"/>
    </source>
</evidence>
<dbReference type="InterPro" id="IPR038734">
    <property type="entry name" value="YhaN_AAA"/>
</dbReference>
<feature type="coiled-coil region" evidence="1">
    <location>
        <begin position="520"/>
        <end position="547"/>
    </location>
</feature>
<evidence type="ECO:0000313" key="4">
    <source>
        <dbReference type="EMBL" id="RNF39417.1"/>
    </source>
</evidence>
<proteinExistence type="predicted"/>
<keyword evidence="2" id="KW-1133">Transmembrane helix</keyword>
<feature type="coiled-coil region" evidence="1">
    <location>
        <begin position="274"/>
        <end position="348"/>
    </location>
</feature>
<accession>A0A3M8P6W6</accession>
<dbReference type="AlphaFoldDB" id="A0A3M8P6W6"/>
<dbReference type="InterPro" id="IPR027417">
    <property type="entry name" value="P-loop_NTPase"/>
</dbReference>
<organism evidence="4 5">
    <name type="scientific">Planococcus salinus</name>
    <dbReference type="NCBI Taxonomy" id="1848460"/>
    <lineage>
        <taxon>Bacteria</taxon>
        <taxon>Bacillati</taxon>
        <taxon>Bacillota</taxon>
        <taxon>Bacilli</taxon>
        <taxon>Bacillales</taxon>
        <taxon>Caryophanaceae</taxon>
        <taxon>Planococcus</taxon>
    </lineage>
</organism>
<keyword evidence="5" id="KW-1185">Reference proteome</keyword>
<keyword evidence="2" id="KW-0812">Transmembrane</keyword>
<feature type="coiled-coil region" evidence="1">
    <location>
        <begin position="634"/>
        <end position="678"/>
    </location>
</feature>
<feature type="domain" description="YhaN AAA" evidence="3">
    <location>
        <begin position="1"/>
        <end position="206"/>
    </location>
</feature>
<feature type="coiled-coil region" evidence="1">
    <location>
        <begin position="375"/>
        <end position="410"/>
    </location>
</feature>
<reference evidence="4 5" key="1">
    <citation type="journal article" date="2018" name="Int. J. Syst. Evol. Microbiol.">
        <title>Planococcus salinus sp. nov., a moderately halophilic bacterium isolated from a saline-alkali soil.</title>
        <authorList>
            <person name="Gan L."/>
        </authorList>
    </citation>
    <scope>NUCLEOTIDE SEQUENCE [LARGE SCALE GENOMIC DNA]</scope>
    <source>
        <strain evidence="4 5">LCB217</strain>
    </source>
</reference>
<evidence type="ECO:0000313" key="5">
    <source>
        <dbReference type="Proteomes" id="UP000275473"/>
    </source>
</evidence>
<dbReference type="OrthoDB" id="9764467at2"/>
<dbReference type="Gene3D" id="3.40.50.300">
    <property type="entry name" value="P-loop containing nucleotide triphosphate hydrolases"/>
    <property type="match status" value="2"/>
</dbReference>
<keyword evidence="1" id="KW-0175">Coiled coil</keyword>
<feature type="coiled-coil region" evidence="1">
    <location>
        <begin position="183"/>
        <end position="234"/>
    </location>
</feature>
<dbReference type="PANTHER" id="PTHR41259:SF1">
    <property type="entry name" value="DOUBLE-STRAND BREAK REPAIR RAD50 ATPASE, PUTATIVE-RELATED"/>
    <property type="match status" value="1"/>
</dbReference>